<reference evidence="3 4" key="1">
    <citation type="journal article" date="2019" name="Nat. Microbiol.">
        <title>Mediterranean grassland soil C-N compound turnover is dependent on rainfall and depth, and is mediated by genomically divergent microorganisms.</title>
        <authorList>
            <person name="Diamond S."/>
            <person name="Andeer P.F."/>
            <person name="Li Z."/>
            <person name="Crits-Christoph A."/>
            <person name="Burstein D."/>
            <person name="Anantharaman K."/>
            <person name="Lane K.R."/>
            <person name="Thomas B.C."/>
            <person name="Pan C."/>
            <person name="Northen T.R."/>
            <person name="Banfield J.F."/>
        </authorList>
    </citation>
    <scope>NUCLEOTIDE SEQUENCE [LARGE SCALE GENOMIC DNA]</scope>
    <source>
        <strain evidence="3">WS_3</strain>
    </source>
</reference>
<name>A0A538SLF3_UNCEI</name>
<evidence type="ECO:0000313" key="3">
    <source>
        <dbReference type="EMBL" id="TMQ52199.1"/>
    </source>
</evidence>
<protein>
    <recommendedName>
        <fullName evidence="5">Outer membrane protein beta-barrel domain-containing protein</fullName>
    </recommendedName>
</protein>
<evidence type="ECO:0000256" key="2">
    <source>
        <dbReference type="SAM" id="SignalP"/>
    </source>
</evidence>
<keyword evidence="2" id="KW-0732">Signal</keyword>
<dbReference type="Proteomes" id="UP000320184">
    <property type="component" value="Unassembled WGS sequence"/>
</dbReference>
<feature type="region of interest" description="Disordered" evidence="1">
    <location>
        <begin position="27"/>
        <end position="49"/>
    </location>
</feature>
<dbReference type="EMBL" id="VBOT01000040">
    <property type="protein sequence ID" value="TMQ52199.1"/>
    <property type="molecule type" value="Genomic_DNA"/>
</dbReference>
<evidence type="ECO:0000256" key="1">
    <source>
        <dbReference type="SAM" id="MobiDB-lite"/>
    </source>
</evidence>
<feature type="signal peptide" evidence="2">
    <location>
        <begin position="1"/>
        <end position="23"/>
    </location>
</feature>
<gene>
    <name evidence="3" type="ORF">E6K73_03580</name>
</gene>
<proteinExistence type="predicted"/>
<evidence type="ECO:0008006" key="5">
    <source>
        <dbReference type="Google" id="ProtNLM"/>
    </source>
</evidence>
<comment type="caution">
    <text evidence="3">The sequence shown here is derived from an EMBL/GenBank/DDBJ whole genome shotgun (WGS) entry which is preliminary data.</text>
</comment>
<accession>A0A538SLF3</accession>
<evidence type="ECO:0000313" key="4">
    <source>
        <dbReference type="Proteomes" id="UP000320184"/>
    </source>
</evidence>
<feature type="chain" id="PRO_5022142313" description="Outer membrane protein beta-barrel domain-containing protein" evidence="2">
    <location>
        <begin position="24"/>
        <end position="194"/>
    </location>
</feature>
<sequence length="194" mass="21128">MSTSARALLLSIGLISSATPALAATVTTGQARDSTDARSDTSTTKPPKKDSRFYFGGSIGLSLSRNVVWVTVQPYLGYKLTKKASVGARLTYQYVDDRRTSPHFTSRNYGGSVFGRYRVLSQAFAQAEYELVSIDTGDRRELVPFLLLGGGYIKPLGPNTSLVVEILADVLNDPRGRRYRNQEPQVNVGIGVGF</sequence>
<dbReference type="AlphaFoldDB" id="A0A538SLF3"/>
<organism evidence="3 4">
    <name type="scientific">Eiseniibacteriota bacterium</name>
    <dbReference type="NCBI Taxonomy" id="2212470"/>
    <lineage>
        <taxon>Bacteria</taxon>
        <taxon>Candidatus Eiseniibacteriota</taxon>
    </lineage>
</organism>